<keyword evidence="3 6" id="KW-0812">Transmembrane</keyword>
<evidence type="ECO:0000259" key="7">
    <source>
        <dbReference type="Pfam" id="PF00892"/>
    </source>
</evidence>
<name>A0A381PGI8_9ZZZZ</name>
<accession>A0A381PGI8</accession>
<feature type="transmembrane region" description="Helical" evidence="6">
    <location>
        <begin position="220"/>
        <end position="239"/>
    </location>
</feature>
<feature type="transmembrane region" description="Helical" evidence="6">
    <location>
        <begin position="36"/>
        <end position="58"/>
    </location>
</feature>
<feature type="transmembrane region" description="Helical" evidence="6">
    <location>
        <begin position="190"/>
        <end position="211"/>
    </location>
</feature>
<feature type="domain" description="EamA" evidence="7">
    <location>
        <begin position="1"/>
        <end position="112"/>
    </location>
</feature>
<evidence type="ECO:0000313" key="8">
    <source>
        <dbReference type="EMBL" id="SUZ65229.1"/>
    </source>
</evidence>
<evidence type="ECO:0000256" key="3">
    <source>
        <dbReference type="ARBA" id="ARBA00022692"/>
    </source>
</evidence>
<feature type="domain" description="EamA" evidence="7">
    <location>
        <begin position="125"/>
        <end position="262"/>
    </location>
</feature>
<feature type="transmembrane region" description="Helical" evidence="6">
    <location>
        <begin position="98"/>
        <end position="117"/>
    </location>
</feature>
<dbReference type="PANTHER" id="PTHR32322">
    <property type="entry name" value="INNER MEMBRANE TRANSPORTER"/>
    <property type="match status" value="1"/>
</dbReference>
<dbReference type="PANTHER" id="PTHR32322:SF18">
    <property type="entry name" value="S-ADENOSYLMETHIONINE_S-ADENOSYLHOMOCYSTEINE TRANSPORTER"/>
    <property type="match status" value="1"/>
</dbReference>
<dbReference type="GO" id="GO:0005886">
    <property type="term" value="C:plasma membrane"/>
    <property type="evidence" value="ECO:0007669"/>
    <property type="project" value="UniProtKB-SubCell"/>
</dbReference>
<dbReference type="InterPro" id="IPR000620">
    <property type="entry name" value="EamA_dom"/>
</dbReference>
<keyword evidence="5 6" id="KW-0472">Membrane</keyword>
<dbReference type="SUPFAM" id="SSF103481">
    <property type="entry name" value="Multidrug resistance efflux transporter EmrE"/>
    <property type="match status" value="2"/>
</dbReference>
<evidence type="ECO:0000256" key="5">
    <source>
        <dbReference type="ARBA" id="ARBA00023136"/>
    </source>
</evidence>
<reference evidence="8" key="1">
    <citation type="submission" date="2018-05" db="EMBL/GenBank/DDBJ databases">
        <authorList>
            <person name="Lanie J.A."/>
            <person name="Ng W.-L."/>
            <person name="Kazmierczak K.M."/>
            <person name="Andrzejewski T.M."/>
            <person name="Davidsen T.M."/>
            <person name="Wayne K.J."/>
            <person name="Tettelin H."/>
            <person name="Glass J.I."/>
            <person name="Rusch D."/>
            <person name="Podicherti R."/>
            <person name="Tsui H.-C.T."/>
            <person name="Winkler M.E."/>
        </authorList>
    </citation>
    <scope>NUCLEOTIDE SEQUENCE</scope>
</reference>
<organism evidence="8">
    <name type="scientific">marine metagenome</name>
    <dbReference type="NCBI Taxonomy" id="408172"/>
    <lineage>
        <taxon>unclassified sequences</taxon>
        <taxon>metagenomes</taxon>
        <taxon>ecological metagenomes</taxon>
    </lineage>
</organism>
<proteinExistence type="predicted"/>
<protein>
    <recommendedName>
        <fullName evidence="7">EamA domain-containing protein</fullName>
    </recommendedName>
</protein>
<evidence type="ECO:0000256" key="2">
    <source>
        <dbReference type="ARBA" id="ARBA00022475"/>
    </source>
</evidence>
<sequence length="264" mass="29680">MPPMYGVGIRFFFSGLLFFLILLLRKESIPINKQSIKLYLSFALLNFSLSYGITYWATQYVYSSISAIIWGLFPAVTSLIAHFMIPNDPNERLTQNKLLALGIGFIGLTIISSNQTIDFSSNSSIGILLLICAVVAAAYPSVLYKKHSQEVNHYQMNAVCQLITGVVMLSLSYFIETEETMQLVWTNELILSTIYLIVLGGVVSWGIYFWLYQHLTVTQVTYVAIFPPIVAIIMGWTFLNEVLTTKEIIGTILILSGSVLIYRK</sequence>
<feature type="transmembrane region" description="Helical" evidence="6">
    <location>
        <begin position="6"/>
        <end position="24"/>
    </location>
</feature>
<keyword evidence="2" id="KW-1003">Cell membrane</keyword>
<comment type="subcellular location">
    <subcellularLocation>
        <location evidence="1">Cell membrane</location>
        <topology evidence="1">Multi-pass membrane protein</topology>
    </subcellularLocation>
</comment>
<feature type="transmembrane region" description="Helical" evidence="6">
    <location>
        <begin position="123"/>
        <end position="144"/>
    </location>
</feature>
<dbReference type="EMBL" id="UINC01000953">
    <property type="protein sequence ID" value="SUZ65229.1"/>
    <property type="molecule type" value="Genomic_DNA"/>
</dbReference>
<dbReference type="InterPro" id="IPR050638">
    <property type="entry name" value="AA-Vitamin_Transporters"/>
</dbReference>
<feature type="transmembrane region" description="Helical" evidence="6">
    <location>
        <begin position="245"/>
        <end position="262"/>
    </location>
</feature>
<evidence type="ECO:0000256" key="6">
    <source>
        <dbReference type="SAM" id="Phobius"/>
    </source>
</evidence>
<dbReference type="AlphaFoldDB" id="A0A381PGI8"/>
<dbReference type="InterPro" id="IPR037185">
    <property type="entry name" value="EmrE-like"/>
</dbReference>
<evidence type="ECO:0000256" key="4">
    <source>
        <dbReference type="ARBA" id="ARBA00022989"/>
    </source>
</evidence>
<feature type="transmembrane region" description="Helical" evidence="6">
    <location>
        <begin position="156"/>
        <end position="175"/>
    </location>
</feature>
<evidence type="ECO:0000256" key="1">
    <source>
        <dbReference type="ARBA" id="ARBA00004651"/>
    </source>
</evidence>
<feature type="transmembrane region" description="Helical" evidence="6">
    <location>
        <begin position="64"/>
        <end position="86"/>
    </location>
</feature>
<gene>
    <name evidence="8" type="ORF">METZ01_LOCUS18083</name>
</gene>
<keyword evidence="4 6" id="KW-1133">Transmembrane helix</keyword>
<dbReference type="Pfam" id="PF00892">
    <property type="entry name" value="EamA"/>
    <property type="match status" value="2"/>
</dbReference>